<dbReference type="SUPFAM" id="SSF52047">
    <property type="entry name" value="RNI-like"/>
    <property type="match status" value="1"/>
</dbReference>
<reference evidence="1" key="1">
    <citation type="submission" date="2018-06" db="EMBL/GenBank/DDBJ databases">
        <authorList>
            <person name="Zhirakovskaya E."/>
        </authorList>
    </citation>
    <scope>NUCLEOTIDE SEQUENCE</scope>
</reference>
<dbReference type="InterPro" id="IPR032675">
    <property type="entry name" value="LRR_dom_sf"/>
</dbReference>
<accession>A0A3B0YBE3</accession>
<dbReference type="EMBL" id="UOFL01000022">
    <property type="protein sequence ID" value="VAW71499.1"/>
    <property type="molecule type" value="Genomic_DNA"/>
</dbReference>
<name>A0A3B0YBE3_9ZZZZ</name>
<dbReference type="AlphaFoldDB" id="A0A3B0YBE3"/>
<gene>
    <name evidence="1" type="ORF">MNBD_GAMMA12-3817</name>
</gene>
<protein>
    <submittedName>
        <fullName evidence="1">Uncharacterized protein</fullName>
    </submittedName>
</protein>
<proteinExistence type="predicted"/>
<sequence>MPRYENTTTGKYIEIIESGYIREGELNASTPRHFVKTTIDNAKSITDKHLASGYVDAGLVGTVWDFEPNARLENKIRDSIDNAKAYLDYAHWLNKNGQKEFGNLIKSNQSDLSYEEYRLYFGEMRFENDIIQWRHGFIQTFESVSNRSTIELNKFLRLPPLIFLESLNMWQTDIPELLHLLSDWRGLQRLKKLNLWDEQELGIGDYSFILPKLKHLQYFYLVGTIFKAEEDEPELGEFDFPELTHFARVSPDLSERELHTITTATWPKLESLTLGIGFESNIIAGDFKFLLNGDNFRSIKYLSIRHFTETDTLILLLAKSTILAQLVKLDFYQSDLTHNGVKALIDNKDKFNHLEEIGIRETTLTQKDEATLSATFHSIHTPNPFRELGDIPYIEGIYQEDFWEQEV</sequence>
<dbReference type="Gene3D" id="3.80.10.10">
    <property type="entry name" value="Ribonuclease Inhibitor"/>
    <property type="match status" value="1"/>
</dbReference>
<organism evidence="1">
    <name type="scientific">hydrothermal vent metagenome</name>
    <dbReference type="NCBI Taxonomy" id="652676"/>
    <lineage>
        <taxon>unclassified sequences</taxon>
        <taxon>metagenomes</taxon>
        <taxon>ecological metagenomes</taxon>
    </lineage>
</organism>
<evidence type="ECO:0000313" key="1">
    <source>
        <dbReference type="EMBL" id="VAW71499.1"/>
    </source>
</evidence>